<sequence length="379" mass="43029">MSNFRIAYLSSFPPKICGIGSYTRDLIAAMNKLAPRITSRVIGLQSSKENYNYGPEVVYKIQSDNPDSFIRAATFLNQANFNVISLQHEYGLYGGEMGDYIINLLEKLKIPVVTTLHMVLINPTTHQLLVTKKIVDKSRFVIVMTHRSRQDLIKIYKADEKKIKVIPHGAQDISCKNPNLIKKKLGLKEKKVLLTVNVIRSSRGVDLVIKALSAVLKKFPNLIYVVIGTDPPGEKNKNPYRAELEKLINQLGLKKHVLFIDRYLPLDKVNEYIQASDIFLTPYRQPEESSSGSLAYAVVAGKVCISTPFGYAKEVLGNRRGRIVPWENSQAIAEEIINLFSHPKIMERLSKLTYRYGRKMIWSEVAKKYQNIFLEAAQK</sequence>
<evidence type="ECO:0000259" key="2">
    <source>
        <dbReference type="Pfam" id="PF13439"/>
    </source>
</evidence>
<proteinExistence type="predicted"/>
<dbReference type="SUPFAM" id="SSF53756">
    <property type="entry name" value="UDP-Glycosyltransferase/glycogen phosphorylase"/>
    <property type="match status" value="1"/>
</dbReference>
<dbReference type="PANTHER" id="PTHR12526:SF572">
    <property type="entry name" value="BLL5144 PROTEIN"/>
    <property type="match status" value="1"/>
</dbReference>
<evidence type="ECO:0008006" key="5">
    <source>
        <dbReference type="Google" id="ProtNLM"/>
    </source>
</evidence>
<dbReference type="InterPro" id="IPR028098">
    <property type="entry name" value="Glyco_trans_4-like_N"/>
</dbReference>
<dbReference type="Pfam" id="PF13439">
    <property type="entry name" value="Glyco_transf_4"/>
    <property type="match status" value="1"/>
</dbReference>
<protein>
    <recommendedName>
        <fullName evidence="5">Glycosyl transferase family 1</fullName>
    </recommendedName>
</protein>
<reference evidence="4" key="1">
    <citation type="submission" date="2017-09" db="EMBL/GenBank/DDBJ databases">
        <title>Depth-based differentiation of microbial function through sediment-hosted aquifers and enrichment of novel symbionts in the deep terrestrial subsurface.</title>
        <authorList>
            <person name="Probst A.J."/>
            <person name="Ladd B."/>
            <person name="Jarett J.K."/>
            <person name="Geller-Mcgrath D.E."/>
            <person name="Sieber C.M.K."/>
            <person name="Emerson J.B."/>
            <person name="Anantharaman K."/>
            <person name="Thomas B.C."/>
            <person name="Malmstrom R."/>
            <person name="Stieglmeier M."/>
            <person name="Klingl A."/>
            <person name="Woyke T."/>
            <person name="Ryan C.M."/>
            <person name="Banfield J.F."/>
        </authorList>
    </citation>
    <scope>NUCLEOTIDE SEQUENCE [LARGE SCALE GENOMIC DNA]</scope>
</reference>
<name>A0A2M8ETP8_9BACT</name>
<dbReference type="Pfam" id="PF00534">
    <property type="entry name" value="Glycos_transf_1"/>
    <property type="match status" value="1"/>
</dbReference>
<dbReference type="Proteomes" id="UP000229816">
    <property type="component" value="Unassembled WGS sequence"/>
</dbReference>
<evidence type="ECO:0000313" key="4">
    <source>
        <dbReference type="Proteomes" id="UP000229816"/>
    </source>
</evidence>
<dbReference type="EMBL" id="PFSF01000003">
    <property type="protein sequence ID" value="PJC28446.1"/>
    <property type="molecule type" value="Genomic_DNA"/>
</dbReference>
<dbReference type="Gene3D" id="3.40.50.2000">
    <property type="entry name" value="Glycogen Phosphorylase B"/>
    <property type="match status" value="2"/>
</dbReference>
<accession>A0A2M8ETP8</accession>
<evidence type="ECO:0000313" key="3">
    <source>
        <dbReference type="EMBL" id="PJC28446.1"/>
    </source>
</evidence>
<feature type="domain" description="Glycosyltransferase subfamily 4-like N-terminal" evidence="2">
    <location>
        <begin position="18"/>
        <end position="169"/>
    </location>
</feature>
<dbReference type="GO" id="GO:0016757">
    <property type="term" value="F:glycosyltransferase activity"/>
    <property type="evidence" value="ECO:0007669"/>
    <property type="project" value="InterPro"/>
</dbReference>
<dbReference type="AlphaFoldDB" id="A0A2M8ETP8"/>
<dbReference type="PANTHER" id="PTHR12526">
    <property type="entry name" value="GLYCOSYLTRANSFERASE"/>
    <property type="match status" value="1"/>
</dbReference>
<gene>
    <name evidence="3" type="ORF">CO054_00075</name>
</gene>
<dbReference type="InterPro" id="IPR001296">
    <property type="entry name" value="Glyco_trans_1"/>
</dbReference>
<feature type="domain" description="Glycosyl transferase family 1" evidence="1">
    <location>
        <begin position="181"/>
        <end position="351"/>
    </location>
</feature>
<comment type="caution">
    <text evidence="3">The sequence shown here is derived from an EMBL/GenBank/DDBJ whole genome shotgun (WGS) entry which is preliminary data.</text>
</comment>
<organism evidence="3 4">
    <name type="scientific">Candidatus Shapirobacteria bacterium CG_4_9_14_0_2_um_filter_39_11</name>
    <dbReference type="NCBI Taxonomy" id="1974478"/>
    <lineage>
        <taxon>Bacteria</taxon>
        <taxon>Candidatus Shapironibacteriota</taxon>
    </lineage>
</organism>
<evidence type="ECO:0000259" key="1">
    <source>
        <dbReference type="Pfam" id="PF00534"/>
    </source>
</evidence>